<dbReference type="AlphaFoldDB" id="A0AAV0H2I9"/>
<keyword evidence="2" id="KW-1185">Reference proteome</keyword>
<proteinExistence type="predicted"/>
<sequence length="40" mass="4846">MGRGADTSRRVPWSKTRLNFQRVKSFLDLRFIDGHQWLRL</sequence>
<protein>
    <submittedName>
        <fullName evidence="1">Uncharacterized protein</fullName>
    </submittedName>
</protein>
<evidence type="ECO:0000313" key="1">
    <source>
        <dbReference type="EMBL" id="CAI0379497.1"/>
    </source>
</evidence>
<dbReference type="Proteomes" id="UP001154282">
    <property type="component" value="Unassembled WGS sequence"/>
</dbReference>
<gene>
    <name evidence="1" type="ORF">LITE_LOCUS2294</name>
</gene>
<reference evidence="1" key="1">
    <citation type="submission" date="2022-08" db="EMBL/GenBank/DDBJ databases">
        <authorList>
            <person name="Gutierrez-Valencia J."/>
        </authorList>
    </citation>
    <scope>NUCLEOTIDE SEQUENCE</scope>
</reference>
<evidence type="ECO:0000313" key="2">
    <source>
        <dbReference type="Proteomes" id="UP001154282"/>
    </source>
</evidence>
<comment type="caution">
    <text evidence="1">The sequence shown here is derived from an EMBL/GenBank/DDBJ whole genome shotgun (WGS) entry which is preliminary data.</text>
</comment>
<organism evidence="1 2">
    <name type="scientific">Linum tenue</name>
    <dbReference type="NCBI Taxonomy" id="586396"/>
    <lineage>
        <taxon>Eukaryota</taxon>
        <taxon>Viridiplantae</taxon>
        <taxon>Streptophyta</taxon>
        <taxon>Embryophyta</taxon>
        <taxon>Tracheophyta</taxon>
        <taxon>Spermatophyta</taxon>
        <taxon>Magnoliopsida</taxon>
        <taxon>eudicotyledons</taxon>
        <taxon>Gunneridae</taxon>
        <taxon>Pentapetalae</taxon>
        <taxon>rosids</taxon>
        <taxon>fabids</taxon>
        <taxon>Malpighiales</taxon>
        <taxon>Linaceae</taxon>
        <taxon>Linum</taxon>
    </lineage>
</organism>
<accession>A0AAV0H2I9</accession>
<name>A0AAV0H2I9_9ROSI</name>
<dbReference type="EMBL" id="CAMGYJ010000002">
    <property type="protein sequence ID" value="CAI0379497.1"/>
    <property type="molecule type" value="Genomic_DNA"/>
</dbReference>